<keyword evidence="3" id="KW-1185">Reference proteome</keyword>
<keyword evidence="2" id="KW-0808">Transferase</keyword>
<dbReference type="InterPro" id="IPR029044">
    <property type="entry name" value="Nucleotide-diphossugar_trans"/>
</dbReference>
<dbReference type="Gene3D" id="3.90.550.10">
    <property type="entry name" value="Spore Coat Polysaccharide Biosynthesis Protein SpsA, Chain A"/>
    <property type="match status" value="1"/>
</dbReference>
<evidence type="ECO:0000313" key="3">
    <source>
        <dbReference type="Proteomes" id="UP000292884"/>
    </source>
</evidence>
<sequence length="323" mass="37535">MAKLFIEKNYTEIKILSTIALCIPAYNAAWCLPRLLQSAKDQTIPFDEILIYNDCSTDDTEEIAKKYGATVFNGTQNMGCSYGKNKLAEVAKSDWLHFHDADDELLPNFSTIAHKWLEQKNLDIILLNYEYREYETGNFLSFPSYNRLKLIEDPYLFLLENKIVNFAICKRESFLRIGGFDLDPNVLYNEDRAFYARAIISGLKFDYEDTVTCVNFKYPESMSQANDLKCAIAYLNVSKKIIKSIGSKYPKEIANGLWQNATIAAVHQDWELVKEHIKIAKNLNVHHPTNQNLTIRLLSIISPFFAFWFREKMIRIFKHHLRK</sequence>
<accession>A0A4R0MZ89</accession>
<dbReference type="SUPFAM" id="SSF53448">
    <property type="entry name" value="Nucleotide-diphospho-sugar transferases"/>
    <property type="match status" value="1"/>
</dbReference>
<name>A0A4R0MZ89_9SPHI</name>
<dbReference type="GO" id="GO:0016758">
    <property type="term" value="F:hexosyltransferase activity"/>
    <property type="evidence" value="ECO:0007669"/>
    <property type="project" value="UniProtKB-ARBA"/>
</dbReference>
<feature type="domain" description="Glycosyltransferase 2-like" evidence="1">
    <location>
        <begin position="22"/>
        <end position="142"/>
    </location>
</feature>
<comment type="caution">
    <text evidence="2">The sequence shown here is derived from an EMBL/GenBank/DDBJ whole genome shotgun (WGS) entry which is preliminary data.</text>
</comment>
<dbReference type="Pfam" id="PF00535">
    <property type="entry name" value="Glycos_transf_2"/>
    <property type="match status" value="1"/>
</dbReference>
<gene>
    <name evidence="2" type="ORF">EZ428_11035</name>
</gene>
<evidence type="ECO:0000259" key="1">
    <source>
        <dbReference type="Pfam" id="PF00535"/>
    </source>
</evidence>
<dbReference type="AlphaFoldDB" id="A0A4R0MZ89"/>
<proteinExistence type="predicted"/>
<organism evidence="2 3">
    <name type="scientific">Pedobacter frigiditerrae</name>
    <dbReference type="NCBI Taxonomy" id="2530452"/>
    <lineage>
        <taxon>Bacteria</taxon>
        <taxon>Pseudomonadati</taxon>
        <taxon>Bacteroidota</taxon>
        <taxon>Sphingobacteriia</taxon>
        <taxon>Sphingobacteriales</taxon>
        <taxon>Sphingobacteriaceae</taxon>
        <taxon>Pedobacter</taxon>
    </lineage>
</organism>
<dbReference type="EMBL" id="SJSK01000002">
    <property type="protein sequence ID" value="TCC92253.1"/>
    <property type="molecule type" value="Genomic_DNA"/>
</dbReference>
<dbReference type="Proteomes" id="UP000292884">
    <property type="component" value="Unassembled WGS sequence"/>
</dbReference>
<evidence type="ECO:0000313" key="2">
    <source>
        <dbReference type="EMBL" id="TCC92253.1"/>
    </source>
</evidence>
<dbReference type="OrthoDB" id="927791at2"/>
<protein>
    <submittedName>
        <fullName evidence="2">Glycosyltransferase family 2 protein</fullName>
    </submittedName>
</protein>
<dbReference type="InterPro" id="IPR001173">
    <property type="entry name" value="Glyco_trans_2-like"/>
</dbReference>
<dbReference type="PANTHER" id="PTHR22916">
    <property type="entry name" value="GLYCOSYLTRANSFERASE"/>
    <property type="match status" value="1"/>
</dbReference>
<dbReference type="CDD" id="cd00761">
    <property type="entry name" value="Glyco_tranf_GTA_type"/>
    <property type="match status" value="1"/>
</dbReference>
<reference evidence="2 3" key="1">
    <citation type="submission" date="2019-02" db="EMBL/GenBank/DDBJ databases">
        <title>Pedobacter sp. RP-1-13 sp. nov., isolated from Arctic soil.</title>
        <authorList>
            <person name="Dahal R.H."/>
        </authorList>
    </citation>
    <scope>NUCLEOTIDE SEQUENCE [LARGE SCALE GENOMIC DNA]</scope>
    <source>
        <strain evidence="2 3">RP-1-13</strain>
    </source>
</reference>